<dbReference type="EMBL" id="JANBUO010003414">
    <property type="protein sequence ID" value="KAJ2790968.1"/>
    <property type="molecule type" value="Genomic_DNA"/>
</dbReference>
<sequence length="85" mass="9698">MAIKAPAEKKGKKPTKRPEDIFIDKLPPKELKAIEGKCVLIDPGRGDLLFCMHENSTANNPCLFRYSAPQKAKETRSTRFRKIRE</sequence>
<dbReference type="Proteomes" id="UP001140094">
    <property type="component" value="Unassembled WGS sequence"/>
</dbReference>
<protein>
    <submittedName>
        <fullName evidence="2">Uncharacterized protein</fullName>
    </submittedName>
</protein>
<comment type="caution">
    <text evidence="2">The sequence shown here is derived from an EMBL/GenBank/DDBJ whole genome shotgun (WGS) entry which is preliminary data.</text>
</comment>
<gene>
    <name evidence="2" type="ORF">H4R20_006928</name>
</gene>
<name>A0A9W8HTS9_9FUNG</name>
<proteinExistence type="predicted"/>
<evidence type="ECO:0000313" key="2">
    <source>
        <dbReference type="EMBL" id="KAJ2790968.1"/>
    </source>
</evidence>
<dbReference type="OrthoDB" id="2287941at2759"/>
<dbReference type="AlphaFoldDB" id="A0A9W8HTS9"/>
<keyword evidence="3" id="KW-1185">Reference proteome</keyword>
<feature type="region of interest" description="Disordered" evidence="1">
    <location>
        <begin position="1"/>
        <end position="20"/>
    </location>
</feature>
<organism evidence="2 3">
    <name type="scientific">Coemansia guatemalensis</name>
    <dbReference type="NCBI Taxonomy" id="2761395"/>
    <lineage>
        <taxon>Eukaryota</taxon>
        <taxon>Fungi</taxon>
        <taxon>Fungi incertae sedis</taxon>
        <taxon>Zoopagomycota</taxon>
        <taxon>Kickxellomycotina</taxon>
        <taxon>Kickxellomycetes</taxon>
        <taxon>Kickxellales</taxon>
        <taxon>Kickxellaceae</taxon>
        <taxon>Coemansia</taxon>
    </lineage>
</organism>
<accession>A0A9W8HTS9</accession>
<reference evidence="2" key="1">
    <citation type="submission" date="2022-07" db="EMBL/GenBank/DDBJ databases">
        <title>Phylogenomic reconstructions and comparative analyses of Kickxellomycotina fungi.</title>
        <authorList>
            <person name="Reynolds N.K."/>
            <person name="Stajich J.E."/>
            <person name="Barry K."/>
            <person name="Grigoriev I.V."/>
            <person name="Crous P."/>
            <person name="Smith M.E."/>
        </authorList>
    </citation>
    <scope>NUCLEOTIDE SEQUENCE</scope>
    <source>
        <strain evidence="2">NRRL 1565</strain>
    </source>
</reference>
<feature type="non-terminal residue" evidence="2">
    <location>
        <position position="85"/>
    </location>
</feature>
<evidence type="ECO:0000313" key="3">
    <source>
        <dbReference type="Proteomes" id="UP001140094"/>
    </source>
</evidence>
<evidence type="ECO:0000256" key="1">
    <source>
        <dbReference type="SAM" id="MobiDB-lite"/>
    </source>
</evidence>